<evidence type="ECO:0000313" key="4">
    <source>
        <dbReference type="Proteomes" id="UP001235840"/>
    </source>
</evidence>
<evidence type="ECO:0000313" key="3">
    <source>
        <dbReference type="EMBL" id="MDQ0167917.1"/>
    </source>
</evidence>
<reference evidence="3 4" key="1">
    <citation type="submission" date="2023-07" db="EMBL/GenBank/DDBJ databases">
        <title>Genomic Encyclopedia of Type Strains, Phase IV (KMG-IV): sequencing the most valuable type-strain genomes for metagenomic binning, comparative biology and taxonomic classification.</title>
        <authorList>
            <person name="Goeker M."/>
        </authorList>
    </citation>
    <scope>NUCLEOTIDE SEQUENCE [LARGE SCALE GENOMIC DNA]</scope>
    <source>
        <strain evidence="3 4">DSM 12751</strain>
    </source>
</reference>
<feature type="domain" description="Purine catabolism PurC-like" evidence="1">
    <location>
        <begin position="12"/>
        <end position="121"/>
    </location>
</feature>
<organism evidence="3 4">
    <name type="scientific">Caldalkalibacillus horti</name>
    <dbReference type="NCBI Taxonomy" id="77523"/>
    <lineage>
        <taxon>Bacteria</taxon>
        <taxon>Bacillati</taxon>
        <taxon>Bacillota</taxon>
        <taxon>Bacilli</taxon>
        <taxon>Bacillales</taxon>
        <taxon>Bacillaceae</taxon>
        <taxon>Caldalkalibacillus</taxon>
    </lineage>
</organism>
<gene>
    <name evidence="3" type="ORF">J2S11_003847</name>
</gene>
<dbReference type="PANTHER" id="PTHR33744">
    <property type="entry name" value="CARBOHYDRATE DIACID REGULATOR"/>
    <property type="match status" value="1"/>
</dbReference>
<feature type="domain" description="PucR C-terminal helix-turn-helix" evidence="2">
    <location>
        <begin position="469"/>
        <end position="527"/>
    </location>
</feature>
<dbReference type="Proteomes" id="UP001235840">
    <property type="component" value="Unassembled WGS sequence"/>
</dbReference>
<evidence type="ECO:0008006" key="5">
    <source>
        <dbReference type="Google" id="ProtNLM"/>
    </source>
</evidence>
<comment type="caution">
    <text evidence="3">The sequence shown here is derived from an EMBL/GenBank/DDBJ whole genome shotgun (WGS) entry which is preliminary data.</text>
</comment>
<dbReference type="Pfam" id="PF13556">
    <property type="entry name" value="HTH_30"/>
    <property type="match status" value="1"/>
</dbReference>
<dbReference type="PANTHER" id="PTHR33744:SF1">
    <property type="entry name" value="DNA-BINDING TRANSCRIPTIONAL ACTIVATOR ADER"/>
    <property type="match status" value="1"/>
</dbReference>
<protein>
    <recommendedName>
        <fullName evidence="5">PucR family transcriptional regulator</fullName>
    </recommendedName>
</protein>
<dbReference type="RefSeq" id="WP_307397231.1">
    <property type="nucleotide sequence ID" value="NZ_BAAADK010000013.1"/>
</dbReference>
<evidence type="ECO:0000259" key="2">
    <source>
        <dbReference type="Pfam" id="PF13556"/>
    </source>
</evidence>
<dbReference type="InterPro" id="IPR042070">
    <property type="entry name" value="PucR_C-HTH_sf"/>
</dbReference>
<proteinExistence type="predicted"/>
<accession>A0ABT9W3U0</accession>
<dbReference type="InterPro" id="IPR025736">
    <property type="entry name" value="PucR_C-HTH_dom"/>
</dbReference>
<evidence type="ECO:0000259" key="1">
    <source>
        <dbReference type="Pfam" id="PF07905"/>
    </source>
</evidence>
<dbReference type="EMBL" id="JAUSTY010000021">
    <property type="protein sequence ID" value="MDQ0167917.1"/>
    <property type="molecule type" value="Genomic_DNA"/>
</dbReference>
<sequence>MIISDVLEVSKELNTQLVTGHRSLLRPVLTIEVMEVPEVENWVTQGVLVITSFYSVRKQPDEQYRIVKALIHKKAAGIIVKLGKFVSRLSDEIIAVAQQHDFPIIILPRDVPYISVLTPLQSMLHAEQISTSKSETTLAHFENKSYFTVEEALNDFATYLSCTMYLEDIEGRLLSCSQDVQKDGWRESRLLFSAPSYTGYKEKINEWVKQYEDHSFVMTEYLGHKWHVIVPLFRKGIPFMFLHFVYNNKLLSEEMDEQNSIIVKNKLYMILMGEIVEWQQERMSQDEELRRFSITGAGASNTSYVLLFFQRELNQFINETIDAFHFPTDYSCFFRKEVSQFMNRIPKVQRYLIFERNMNVYVLLHFTTQQSSSTLELRNLLTQYLTNSPIEDSYIAISSMFARLEEVEEKVGAVTKIMGIGKKMHEQERIFSYNKLGIYEFFIELSTQPQVQEYVNSILSPLSQADSNLRETLVVYLMENGNASRAAEKLFVSRRTITYRLQKIKELLGTDLDDPENRFVLQFCLKIKQLD</sequence>
<dbReference type="InterPro" id="IPR012914">
    <property type="entry name" value="PucR_dom"/>
</dbReference>
<name>A0ABT9W3U0_9BACI</name>
<dbReference type="InterPro" id="IPR051448">
    <property type="entry name" value="CdaR-like_regulators"/>
</dbReference>
<dbReference type="Pfam" id="PF07905">
    <property type="entry name" value="PucR"/>
    <property type="match status" value="1"/>
</dbReference>
<keyword evidence="4" id="KW-1185">Reference proteome</keyword>
<dbReference type="Gene3D" id="1.10.10.2840">
    <property type="entry name" value="PucR C-terminal helix-turn-helix domain"/>
    <property type="match status" value="1"/>
</dbReference>